<gene>
    <name evidence="4" type="ORF">AS888_07005</name>
</gene>
<evidence type="ECO:0000259" key="3">
    <source>
        <dbReference type="PROSITE" id="PS50977"/>
    </source>
</evidence>
<dbReference type="InterPro" id="IPR009057">
    <property type="entry name" value="Homeodomain-like_sf"/>
</dbReference>
<evidence type="ECO:0000256" key="2">
    <source>
        <dbReference type="PROSITE-ProRule" id="PRU00335"/>
    </source>
</evidence>
<feature type="domain" description="HTH tetR-type" evidence="3">
    <location>
        <begin position="13"/>
        <end position="73"/>
    </location>
</feature>
<dbReference type="InterPro" id="IPR001647">
    <property type="entry name" value="HTH_TetR"/>
</dbReference>
<comment type="caution">
    <text evidence="4">The sequence shown here is derived from an EMBL/GenBank/DDBJ whole genome shotgun (WGS) entry which is preliminary data.</text>
</comment>
<dbReference type="Gene3D" id="1.10.357.10">
    <property type="entry name" value="Tetracycline Repressor, domain 2"/>
    <property type="match status" value="1"/>
</dbReference>
<protein>
    <recommendedName>
        <fullName evidence="3">HTH tetR-type domain-containing protein</fullName>
    </recommendedName>
</protein>
<evidence type="ECO:0000313" key="4">
    <source>
        <dbReference type="EMBL" id="KWW18032.1"/>
    </source>
</evidence>
<dbReference type="SUPFAM" id="SSF46689">
    <property type="entry name" value="Homeodomain-like"/>
    <property type="match status" value="1"/>
</dbReference>
<dbReference type="EMBL" id="LNNH01000024">
    <property type="protein sequence ID" value="KWW18032.1"/>
    <property type="molecule type" value="Genomic_DNA"/>
</dbReference>
<feature type="DNA-binding region" description="H-T-H motif" evidence="2">
    <location>
        <begin position="36"/>
        <end position="55"/>
    </location>
</feature>
<name>A0A109MXP2_9BACI</name>
<evidence type="ECO:0000313" key="5">
    <source>
        <dbReference type="Proteomes" id="UP000064189"/>
    </source>
</evidence>
<proteinExistence type="predicted"/>
<dbReference type="AlphaFoldDB" id="A0A109MXP2"/>
<accession>A0A109MXP2</accession>
<reference evidence="4 5" key="1">
    <citation type="submission" date="2015-11" db="EMBL/GenBank/DDBJ databases">
        <title>Genome Sequence of Bacillus simplex strain VanAntwerpen2.</title>
        <authorList>
            <person name="Couger M.B."/>
        </authorList>
    </citation>
    <scope>NUCLEOTIDE SEQUENCE [LARGE SCALE GENOMIC DNA]</scope>
    <source>
        <strain evidence="4 5">VanAntwerpen02</strain>
    </source>
</reference>
<evidence type="ECO:0000256" key="1">
    <source>
        <dbReference type="ARBA" id="ARBA00023125"/>
    </source>
</evidence>
<keyword evidence="1 2" id="KW-0238">DNA-binding</keyword>
<dbReference type="Proteomes" id="UP000064189">
    <property type="component" value="Unassembled WGS sequence"/>
</dbReference>
<dbReference type="PROSITE" id="PS50977">
    <property type="entry name" value="HTH_TETR_2"/>
    <property type="match status" value="1"/>
</dbReference>
<keyword evidence="5" id="KW-1185">Reference proteome</keyword>
<sequence>MTANNEQNQSSQNDMRTRLLTKIIPIIRKNGFQSIRMDDMAKYMDVSKATMYKYFTSKEDVIQGSVNSFVDYLNELVVESNNTVESFTKGFQQSFEQSILLAAYISDVFLNELQIMYPYLHDQLRDAMQRREEKMTVFYEEGKEKGIFNTVNEKLIFLQDDVLVRSMIDAKFLMLNGLTLHQLLLDYYRLKKLQLFNADHAVQVDDNHMVNQLDYISKKLTRDLF</sequence>
<dbReference type="RefSeq" id="WP_061142536.1">
    <property type="nucleotide sequence ID" value="NZ_LNNH01000024.1"/>
</dbReference>
<dbReference type="Pfam" id="PF00440">
    <property type="entry name" value="TetR_N"/>
    <property type="match status" value="1"/>
</dbReference>
<organism evidence="4 5">
    <name type="scientific">Peribacillus simplex</name>
    <dbReference type="NCBI Taxonomy" id="1478"/>
    <lineage>
        <taxon>Bacteria</taxon>
        <taxon>Bacillati</taxon>
        <taxon>Bacillota</taxon>
        <taxon>Bacilli</taxon>
        <taxon>Bacillales</taxon>
        <taxon>Bacillaceae</taxon>
        <taxon>Peribacillus</taxon>
    </lineage>
</organism>
<dbReference type="GO" id="GO:0003677">
    <property type="term" value="F:DNA binding"/>
    <property type="evidence" value="ECO:0007669"/>
    <property type="project" value="UniProtKB-UniRule"/>
</dbReference>